<dbReference type="RefSeq" id="WP_190997075.1">
    <property type="nucleotide sequence ID" value="NZ_JACXSI010000007.1"/>
</dbReference>
<organism evidence="2 3">
    <name type="scientific">Peribacillus faecalis</name>
    <dbReference type="NCBI Taxonomy" id="2772559"/>
    <lineage>
        <taxon>Bacteria</taxon>
        <taxon>Bacillati</taxon>
        <taxon>Bacillota</taxon>
        <taxon>Bacilli</taxon>
        <taxon>Bacillales</taxon>
        <taxon>Bacillaceae</taxon>
        <taxon>Peribacillus</taxon>
    </lineage>
</organism>
<dbReference type="EMBL" id="JACXSI010000007">
    <property type="protein sequence ID" value="MBD3107528.1"/>
    <property type="molecule type" value="Genomic_DNA"/>
</dbReference>
<protein>
    <submittedName>
        <fullName evidence="2">DUF4181 domain-containing protein</fullName>
    </submittedName>
</protein>
<feature type="transmembrane region" description="Helical" evidence="1">
    <location>
        <begin position="96"/>
        <end position="117"/>
    </location>
</feature>
<keyword evidence="1" id="KW-1133">Transmembrane helix</keyword>
<comment type="caution">
    <text evidence="2">The sequence shown here is derived from an EMBL/GenBank/DDBJ whole genome shotgun (WGS) entry which is preliminary data.</text>
</comment>
<gene>
    <name evidence="2" type="ORF">IEO70_04045</name>
</gene>
<name>A0A927HBL6_9BACI</name>
<keyword evidence="3" id="KW-1185">Reference proteome</keyword>
<sequence>MQFITLFIVFAILVLLIERAATKLLRVEKRKISETPAKRIDQWGRAIIVIIFLGTYWFVLDKDINVQKGFWIFYFTVLFGFQAFMEWKYLKNSKQYVVSLILLMLLVTFVYVLVFFLE</sequence>
<keyword evidence="1" id="KW-0472">Membrane</keyword>
<dbReference type="Pfam" id="PF13789">
    <property type="entry name" value="DUF4181"/>
    <property type="match status" value="1"/>
</dbReference>
<feature type="transmembrane region" description="Helical" evidence="1">
    <location>
        <begin position="43"/>
        <end position="59"/>
    </location>
</feature>
<feature type="transmembrane region" description="Helical" evidence="1">
    <location>
        <begin position="71"/>
        <end position="90"/>
    </location>
</feature>
<dbReference type="InterPro" id="IPR025441">
    <property type="entry name" value="DUF4181"/>
</dbReference>
<evidence type="ECO:0000313" key="3">
    <source>
        <dbReference type="Proteomes" id="UP000602076"/>
    </source>
</evidence>
<evidence type="ECO:0000256" key="1">
    <source>
        <dbReference type="SAM" id="Phobius"/>
    </source>
</evidence>
<keyword evidence="1" id="KW-0812">Transmembrane</keyword>
<reference evidence="2" key="1">
    <citation type="submission" date="2020-09" db="EMBL/GenBank/DDBJ databases">
        <title>Bacillus faecalis sp. nov., a moderately halophilic bacterium isolated from cow faeces.</title>
        <authorList>
            <person name="Jiang L."/>
            <person name="Lee J."/>
        </authorList>
    </citation>
    <scope>NUCLEOTIDE SEQUENCE</scope>
    <source>
        <strain evidence="2">AGMB 02131</strain>
    </source>
</reference>
<dbReference type="Proteomes" id="UP000602076">
    <property type="component" value="Unassembled WGS sequence"/>
</dbReference>
<accession>A0A927HBL6</accession>
<proteinExistence type="predicted"/>
<dbReference type="AlphaFoldDB" id="A0A927HBL6"/>
<evidence type="ECO:0000313" key="2">
    <source>
        <dbReference type="EMBL" id="MBD3107528.1"/>
    </source>
</evidence>